<dbReference type="InterPro" id="IPR036388">
    <property type="entry name" value="WH-like_DNA-bd_sf"/>
</dbReference>
<evidence type="ECO:0000313" key="7">
    <source>
        <dbReference type="Proteomes" id="UP000055590"/>
    </source>
</evidence>
<dbReference type="RefSeq" id="WP_082343115.1">
    <property type="nucleotide sequence ID" value="NZ_CP012332.1"/>
</dbReference>
<evidence type="ECO:0000259" key="5">
    <source>
        <dbReference type="PROSITE" id="PS50995"/>
    </source>
</evidence>
<dbReference type="STRING" id="1391653.AKJ08_2475"/>
<keyword evidence="1" id="KW-0805">Transcription regulation</keyword>
<dbReference type="EMBL" id="CP012332">
    <property type="protein sequence ID" value="AKU92088.1"/>
    <property type="molecule type" value="Genomic_DNA"/>
</dbReference>
<reference evidence="6 7" key="1">
    <citation type="submission" date="2015-08" db="EMBL/GenBank/DDBJ databases">
        <authorList>
            <person name="Babu N.S."/>
            <person name="Beckwith C.J."/>
            <person name="Beseler K.G."/>
            <person name="Brison A."/>
            <person name="Carone J.V."/>
            <person name="Caskin T.P."/>
            <person name="Diamond M."/>
            <person name="Durham M.E."/>
            <person name="Foxe J.M."/>
            <person name="Go M."/>
            <person name="Henderson B.A."/>
            <person name="Jones I.B."/>
            <person name="McGettigan J.A."/>
            <person name="Micheletti S.J."/>
            <person name="Nasrallah M.E."/>
            <person name="Ortiz D."/>
            <person name="Piller C.R."/>
            <person name="Privatt S.R."/>
            <person name="Schneider S.L."/>
            <person name="Sharp S."/>
            <person name="Smith T.C."/>
            <person name="Stanton J.D."/>
            <person name="Ullery H.E."/>
            <person name="Wilson R.J."/>
            <person name="Serrano M.G."/>
            <person name="Buck G."/>
            <person name="Lee V."/>
            <person name="Wang Y."/>
            <person name="Carvalho R."/>
            <person name="Voegtly L."/>
            <person name="Shi R."/>
            <person name="Duckworth R."/>
            <person name="Johnson A."/>
            <person name="Loviza R."/>
            <person name="Walstead R."/>
            <person name="Shah Z."/>
            <person name="Kiflezghi M."/>
            <person name="Wade K."/>
            <person name="Ball S.L."/>
            <person name="Bradley K.W."/>
            <person name="Asai D.J."/>
            <person name="Bowman C.A."/>
            <person name="Russell D.A."/>
            <person name="Pope W.H."/>
            <person name="Jacobs-Sera D."/>
            <person name="Hendrix R.W."/>
            <person name="Hatfull G.F."/>
        </authorList>
    </citation>
    <scope>NUCLEOTIDE SEQUENCE [LARGE SCALE GENOMIC DNA]</scope>
    <source>
        <strain evidence="6 7">DSM 27710</strain>
    </source>
</reference>
<protein>
    <submittedName>
        <fullName evidence="6">Transcriptional regulator, MarR family</fullName>
    </submittedName>
</protein>
<dbReference type="PROSITE" id="PS50995">
    <property type="entry name" value="HTH_MARR_2"/>
    <property type="match status" value="1"/>
</dbReference>
<dbReference type="Gene3D" id="1.10.10.10">
    <property type="entry name" value="Winged helix-like DNA-binding domain superfamily/Winged helix DNA-binding domain"/>
    <property type="match status" value="1"/>
</dbReference>
<sequence length="179" mass="20097">MATDRKGDGFALELERAKEQSVGQLLFRAARLWNEQAILRVQATRPSIRMAHTQLLPHLDLDGTKLTELAARVGTSKQAVGELVDDLEEQGLLERIPDPSDRRAKRVRFTRAGRKELLAGLEVLVRVESELREELGSRRMDALAETLRRLVPILERHAETAASSPGRRTTGSPRFERDG</sequence>
<dbReference type="InterPro" id="IPR000835">
    <property type="entry name" value="HTH_MarR-typ"/>
</dbReference>
<keyword evidence="3" id="KW-0804">Transcription</keyword>
<dbReference type="AlphaFoldDB" id="A0A0K1PEY2"/>
<proteinExistence type="predicted"/>
<keyword evidence="7" id="KW-1185">Reference proteome</keyword>
<dbReference type="GO" id="GO:0003677">
    <property type="term" value="F:DNA binding"/>
    <property type="evidence" value="ECO:0007669"/>
    <property type="project" value="UniProtKB-KW"/>
</dbReference>
<dbReference type="KEGG" id="vin:AKJ08_2475"/>
<dbReference type="PROSITE" id="PS01117">
    <property type="entry name" value="HTH_MARR_1"/>
    <property type="match status" value="1"/>
</dbReference>
<accession>A0A0K1PEY2</accession>
<evidence type="ECO:0000256" key="4">
    <source>
        <dbReference type="SAM" id="MobiDB-lite"/>
    </source>
</evidence>
<feature type="compositionally biased region" description="Polar residues" evidence="4">
    <location>
        <begin position="161"/>
        <end position="172"/>
    </location>
</feature>
<feature type="region of interest" description="Disordered" evidence="4">
    <location>
        <begin position="158"/>
        <end position="179"/>
    </location>
</feature>
<evidence type="ECO:0000256" key="1">
    <source>
        <dbReference type="ARBA" id="ARBA00023015"/>
    </source>
</evidence>
<dbReference type="SMART" id="SM00347">
    <property type="entry name" value="HTH_MARR"/>
    <property type="match status" value="1"/>
</dbReference>
<dbReference type="Proteomes" id="UP000055590">
    <property type="component" value="Chromosome"/>
</dbReference>
<evidence type="ECO:0000256" key="3">
    <source>
        <dbReference type="ARBA" id="ARBA00023163"/>
    </source>
</evidence>
<gene>
    <name evidence="6" type="ORF">AKJ08_2475</name>
</gene>
<dbReference type="SUPFAM" id="SSF46785">
    <property type="entry name" value="Winged helix' DNA-binding domain"/>
    <property type="match status" value="1"/>
</dbReference>
<organism evidence="6 7">
    <name type="scientific">Vulgatibacter incomptus</name>
    <dbReference type="NCBI Taxonomy" id="1391653"/>
    <lineage>
        <taxon>Bacteria</taxon>
        <taxon>Pseudomonadati</taxon>
        <taxon>Myxococcota</taxon>
        <taxon>Myxococcia</taxon>
        <taxon>Myxococcales</taxon>
        <taxon>Cystobacterineae</taxon>
        <taxon>Vulgatibacteraceae</taxon>
        <taxon>Vulgatibacter</taxon>
    </lineage>
</organism>
<dbReference type="InterPro" id="IPR039422">
    <property type="entry name" value="MarR/SlyA-like"/>
</dbReference>
<evidence type="ECO:0000313" key="6">
    <source>
        <dbReference type="EMBL" id="AKU92088.1"/>
    </source>
</evidence>
<name>A0A0K1PEY2_9BACT</name>
<dbReference type="Pfam" id="PF12802">
    <property type="entry name" value="MarR_2"/>
    <property type="match status" value="1"/>
</dbReference>
<dbReference type="GO" id="GO:0006950">
    <property type="term" value="P:response to stress"/>
    <property type="evidence" value="ECO:0007669"/>
    <property type="project" value="TreeGrafter"/>
</dbReference>
<dbReference type="InterPro" id="IPR023187">
    <property type="entry name" value="Tscrpt_reg_MarR-type_CS"/>
</dbReference>
<feature type="domain" description="HTH marR-type" evidence="5">
    <location>
        <begin position="19"/>
        <end position="152"/>
    </location>
</feature>
<evidence type="ECO:0000256" key="2">
    <source>
        <dbReference type="ARBA" id="ARBA00023125"/>
    </source>
</evidence>
<dbReference type="InterPro" id="IPR036390">
    <property type="entry name" value="WH_DNA-bd_sf"/>
</dbReference>
<dbReference type="GO" id="GO:0003700">
    <property type="term" value="F:DNA-binding transcription factor activity"/>
    <property type="evidence" value="ECO:0007669"/>
    <property type="project" value="InterPro"/>
</dbReference>
<dbReference type="PANTHER" id="PTHR33164:SF57">
    <property type="entry name" value="MARR-FAMILY TRANSCRIPTIONAL REGULATOR"/>
    <property type="match status" value="1"/>
</dbReference>
<keyword evidence="2" id="KW-0238">DNA-binding</keyword>
<dbReference type="OrthoDB" id="188700at2"/>
<dbReference type="PANTHER" id="PTHR33164">
    <property type="entry name" value="TRANSCRIPTIONAL REGULATOR, MARR FAMILY"/>
    <property type="match status" value="1"/>
</dbReference>